<dbReference type="RefSeq" id="WP_046805123.1">
    <property type="nucleotide sequence ID" value="NZ_PREU01000001.1"/>
</dbReference>
<dbReference type="PROSITE" id="PS50949">
    <property type="entry name" value="HTH_GNTR"/>
    <property type="match status" value="1"/>
</dbReference>
<gene>
    <name evidence="5" type="ORF">C4E15_01280</name>
</gene>
<dbReference type="Gene3D" id="1.10.10.10">
    <property type="entry name" value="Winged helix-like DNA-binding domain superfamily/Winged helix DNA-binding domain"/>
    <property type="match status" value="1"/>
</dbReference>
<proteinExistence type="predicted"/>
<dbReference type="CDD" id="cd07377">
    <property type="entry name" value="WHTH_GntR"/>
    <property type="match status" value="1"/>
</dbReference>
<comment type="caution">
    <text evidence="5">The sequence shown here is derived from an EMBL/GenBank/DDBJ whole genome shotgun (WGS) entry which is preliminary data.</text>
</comment>
<dbReference type="OrthoDB" id="9799812at2"/>
<dbReference type="GO" id="GO:0003700">
    <property type="term" value="F:DNA-binding transcription factor activity"/>
    <property type="evidence" value="ECO:0007669"/>
    <property type="project" value="InterPro"/>
</dbReference>
<evidence type="ECO:0000313" key="5">
    <source>
        <dbReference type="EMBL" id="PPA77950.1"/>
    </source>
</evidence>
<evidence type="ECO:0000313" key="6">
    <source>
        <dbReference type="Proteomes" id="UP000239990"/>
    </source>
</evidence>
<dbReference type="Proteomes" id="UP000239990">
    <property type="component" value="Unassembled WGS sequence"/>
</dbReference>
<evidence type="ECO:0000256" key="2">
    <source>
        <dbReference type="ARBA" id="ARBA00023125"/>
    </source>
</evidence>
<evidence type="ECO:0000256" key="3">
    <source>
        <dbReference type="ARBA" id="ARBA00023163"/>
    </source>
</evidence>
<dbReference type="AlphaFoldDB" id="A0A2S5GY05"/>
<dbReference type="InterPro" id="IPR008920">
    <property type="entry name" value="TF_FadR/GntR_C"/>
</dbReference>
<dbReference type="SMART" id="SM00345">
    <property type="entry name" value="HTH_GNTR"/>
    <property type="match status" value="1"/>
</dbReference>
<accession>A0A2S5GY05</accession>
<dbReference type="Pfam" id="PF00392">
    <property type="entry name" value="GntR"/>
    <property type="match status" value="1"/>
</dbReference>
<evidence type="ECO:0000256" key="1">
    <source>
        <dbReference type="ARBA" id="ARBA00023015"/>
    </source>
</evidence>
<name>A0A2S5GY05_9BURK</name>
<dbReference type="InterPro" id="IPR036388">
    <property type="entry name" value="WH-like_DNA-bd_sf"/>
</dbReference>
<evidence type="ECO:0000259" key="4">
    <source>
        <dbReference type="PROSITE" id="PS50949"/>
    </source>
</evidence>
<feature type="domain" description="HTH gntR-type" evidence="4">
    <location>
        <begin position="14"/>
        <end position="81"/>
    </location>
</feature>
<keyword evidence="1" id="KW-0805">Transcription regulation</keyword>
<dbReference type="Gene3D" id="1.20.120.530">
    <property type="entry name" value="GntR ligand-binding domain-like"/>
    <property type="match status" value="1"/>
</dbReference>
<dbReference type="EMBL" id="PREU01000001">
    <property type="protein sequence ID" value="PPA77950.1"/>
    <property type="molecule type" value="Genomic_DNA"/>
</dbReference>
<dbReference type="PANTHER" id="PTHR43537:SF41">
    <property type="entry name" value="TRANSCRIPTIONAL REGULATORY PROTEIN"/>
    <property type="match status" value="1"/>
</dbReference>
<dbReference type="InterPro" id="IPR036390">
    <property type="entry name" value="WH_DNA-bd_sf"/>
</dbReference>
<dbReference type="InterPro" id="IPR011711">
    <property type="entry name" value="GntR_C"/>
</dbReference>
<organism evidence="5 6">
    <name type="scientific">Achromobacter spanius</name>
    <dbReference type="NCBI Taxonomy" id="217203"/>
    <lineage>
        <taxon>Bacteria</taxon>
        <taxon>Pseudomonadati</taxon>
        <taxon>Pseudomonadota</taxon>
        <taxon>Betaproteobacteria</taxon>
        <taxon>Burkholderiales</taxon>
        <taxon>Alcaligenaceae</taxon>
        <taxon>Achromobacter</taxon>
    </lineage>
</organism>
<protein>
    <submittedName>
        <fullName evidence="5">GntR family transcriptional regulator</fullName>
    </submittedName>
</protein>
<dbReference type="Pfam" id="PF07729">
    <property type="entry name" value="FCD"/>
    <property type="match status" value="1"/>
</dbReference>
<sequence>MSITKTKGTSSKAQALPHRIRDQLRYEILTGALPAGTPLKQDALATRFQASRIPVREALRQLETEGLVAYHLNRGAVVIRMDVDQICELLDIRIALEGYAVRAAVPNMARADLDTLEAILKAYDEADSVSEWAELNRRFHLALCAPANNTRLRRLIEEYGLNTDRYTHEMMSQATGKEGPQADHYRILEACRAQDGALAARLVEAHIIETKKNLVAMHRMREDG</sequence>
<dbReference type="SUPFAM" id="SSF48008">
    <property type="entry name" value="GntR ligand-binding domain-like"/>
    <property type="match status" value="1"/>
</dbReference>
<dbReference type="GO" id="GO:0003677">
    <property type="term" value="F:DNA binding"/>
    <property type="evidence" value="ECO:0007669"/>
    <property type="project" value="UniProtKB-KW"/>
</dbReference>
<dbReference type="SMART" id="SM00895">
    <property type="entry name" value="FCD"/>
    <property type="match status" value="1"/>
</dbReference>
<dbReference type="PANTHER" id="PTHR43537">
    <property type="entry name" value="TRANSCRIPTIONAL REGULATOR, GNTR FAMILY"/>
    <property type="match status" value="1"/>
</dbReference>
<dbReference type="InterPro" id="IPR000524">
    <property type="entry name" value="Tscrpt_reg_HTH_GntR"/>
</dbReference>
<reference evidence="5 6" key="1">
    <citation type="submission" date="2018-02" db="EMBL/GenBank/DDBJ databases">
        <title>Draft Genome of Achromobacter spanius stain 6.</title>
        <authorList>
            <person name="Gunasekera T.S."/>
            <person name="Radwan O."/>
            <person name="Ruiz O.N."/>
        </authorList>
    </citation>
    <scope>NUCLEOTIDE SEQUENCE [LARGE SCALE GENOMIC DNA]</scope>
    <source>
        <strain evidence="5 6">6</strain>
    </source>
</reference>
<keyword evidence="2" id="KW-0238">DNA-binding</keyword>
<keyword evidence="3" id="KW-0804">Transcription</keyword>
<dbReference type="SUPFAM" id="SSF46785">
    <property type="entry name" value="Winged helix' DNA-binding domain"/>
    <property type="match status" value="1"/>
</dbReference>